<dbReference type="EMBL" id="ODYU01006269">
    <property type="protein sequence ID" value="SOQ47956.1"/>
    <property type="molecule type" value="Genomic_DNA"/>
</dbReference>
<organism evidence="1">
    <name type="scientific">Spodoptera frugiperda</name>
    <name type="common">Fall armyworm</name>
    <dbReference type="NCBI Taxonomy" id="7108"/>
    <lineage>
        <taxon>Eukaryota</taxon>
        <taxon>Metazoa</taxon>
        <taxon>Ecdysozoa</taxon>
        <taxon>Arthropoda</taxon>
        <taxon>Hexapoda</taxon>
        <taxon>Insecta</taxon>
        <taxon>Pterygota</taxon>
        <taxon>Neoptera</taxon>
        <taxon>Endopterygota</taxon>
        <taxon>Lepidoptera</taxon>
        <taxon>Glossata</taxon>
        <taxon>Ditrysia</taxon>
        <taxon>Noctuoidea</taxon>
        <taxon>Noctuidae</taxon>
        <taxon>Amphipyrinae</taxon>
        <taxon>Spodoptera</taxon>
    </lineage>
</organism>
<protein>
    <submittedName>
        <fullName evidence="1">SFRICE_016116</fullName>
    </submittedName>
</protein>
<gene>
    <name evidence="1" type="ORF">SFRICE_016116</name>
</gene>
<name>A0A2H1W4S1_SPOFR</name>
<evidence type="ECO:0000313" key="1">
    <source>
        <dbReference type="EMBL" id="SOQ47956.1"/>
    </source>
</evidence>
<reference evidence="1" key="1">
    <citation type="submission" date="2016-07" db="EMBL/GenBank/DDBJ databases">
        <authorList>
            <person name="Bretaudeau A."/>
        </authorList>
    </citation>
    <scope>NUCLEOTIDE SEQUENCE</scope>
    <source>
        <strain evidence="1">Rice</strain>
        <tissue evidence="1">Whole body</tissue>
    </source>
</reference>
<sequence length="613" mass="67645">MTYLEKYLFAQIRGAVVGQLAAVQRVAGSIPARNNSLCDPQIVVPGLVVANATAEQGVSGSIPGSGKVLLGFFRIFENFSVVARSLEWCPRYDNRLTPYYMGLITQMVHITCPIAAAYGQSKHKRRYKCVVSLLGVRNLRVVGELGTRMIGIVSNILLHSTKHNASVVSRRFSARPWYHSGRAGPFVRKHGSPTLNPSGWATGCRATYTLVRFSRNNTLYDPQIIVSGLSVMSGKRADGSPAFKHSPPPMNIRNTRGVTSALPAFWGLGIQGLLGNRGLEDGSPDDKRSPTNSLEVSQVLCRPKGLGSSVIMALATVPKYRKLIEMEKHGKYGLPRWTSDRKCDCRTRGLGFDPRVGQCKTGVFSVFLVARSLELCPVYGNRVTPYYMGLMVKMWESYASALLGRLDRSDTTASQKTDVKQRLRCDSLTRQPPRRVPRNVAHEYEPLAWLETSRVPQYLVQHPEISIIRSSESLTLPLASPKAGEVVGRLRPLKNLTKGCSVRVSTCYMLHDSQLLSDRASCATFALLFFYWDKSATPSHTAATPVVRLQRNVTPFVPKGVGRGAHYDTLRATTEILLKNRKKPSNTLPDPVIQPEIPCPAVALATTRPTRQS</sequence>
<dbReference type="AlphaFoldDB" id="A0A2H1W4S1"/>
<proteinExistence type="predicted"/>
<accession>A0A2H1W4S1</accession>